<keyword evidence="7 10" id="KW-0805">Transcription regulation</keyword>
<feature type="compositionally biased region" description="Basic and acidic residues" evidence="11">
    <location>
        <begin position="134"/>
        <end position="144"/>
    </location>
</feature>
<evidence type="ECO:0000256" key="3">
    <source>
        <dbReference type="ARBA" id="ARBA00007682"/>
    </source>
</evidence>
<keyword evidence="8 10" id="KW-0804">Transcription</keyword>
<dbReference type="Gene3D" id="2.30.30.1020">
    <property type="entry name" value="CCR4-NOT complex subunit 2/3/5, C-terminal domain"/>
    <property type="match status" value="1"/>
</dbReference>
<dbReference type="Pfam" id="PF04065">
    <property type="entry name" value="Not3"/>
    <property type="match status" value="1"/>
</dbReference>
<feature type="region of interest" description="Disordered" evidence="11">
    <location>
        <begin position="93"/>
        <end position="168"/>
    </location>
</feature>
<evidence type="ECO:0000256" key="7">
    <source>
        <dbReference type="ARBA" id="ARBA00023015"/>
    </source>
</evidence>
<feature type="region of interest" description="Disordered" evidence="11">
    <location>
        <begin position="330"/>
        <end position="357"/>
    </location>
</feature>
<feature type="compositionally biased region" description="Basic and acidic residues" evidence="11">
    <location>
        <begin position="110"/>
        <end position="124"/>
    </location>
</feature>
<dbReference type="OMA" id="NHYPHAP"/>
<evidence type="ECO:0000259" key="13">
    <source>
        <dbReference type="Pfam" id="PF04153"/>
    </source>
</evidence>
<feature type="compositionally biased region" description="Polar residues" evidence="11">
    <location>
        <begin position="335"/>
        <end position="344"/>
    </location>
</feature>
<name>A0A158R1H5_NIPBR</name>
<dbReference type="GO" id="GO:2000036">
    <property type="term" value="P:regulation of stem cell population maintenance"/>
    <property type="evidence" value="ECO:0007669"/>
    <property type="project" value="UniProtKB-ARBA"/>
</dbReference>
<reference evidence="14 15" key="2">
    <citation type="submission" date="2018-11" db="EMBL/GenBank/DDBJ databases">
        <authorList>
            <consortium name="Pathogen Informatics"/>
        </authorList>
    </citation>
    <scope>NUCLEOTIDE SEQUENCE [LARGE SCALE GENOMIC DNA]</scope>
</reference>
<dbReference type="InterPro" id="IPR012270">
    <property type="entry name" value="CCR4-NOT_su3/5"/>
</dbReference>
<dbReference type="InterPro" id="IPR007282">
    <property type="entry name" value="NOT2/3/5_C"/>
</dbReference>
<keyword evidence="4 10" id="KW-0963">Cytoplasm</keyword>
<dbReference type="Proteomes" id="UP000271162">
    <property type="component" value="Unassembled WGS sequence"/>
</dbReference>
<dbReference type="InterPro" id="IPR038635">
    <property type="entry name" value="CCR4-NOT_su2/3/5_C_sf"/>
</dbReference>
<evidence type="ECO:0000313" key="16">
    <source>
        <dbReference type="WBParaSite" id="NBR_0001382001-mRNA-1"/>
    </source>
</evidence>
<dbReference type="STRING" id="27835.A0A158R1H5"/>
<evidence type="ECO:0000256" key="1">
    <source>
        <dbReference type="ARBA" id="ARBA00004123"/>
    </source>
</evidence>
<evidence type="ECO:0000256" key="10">
    <source>
        <dbReference type="PIRNR" id="PIRNR005290"/>
    </source>
</evidence>
<dbReference type="GO" id="GO:0000932">
    <property type="term" value="C:P-body"/>
    <property type="evidence" value="ECO:0007669"/>
    <property type="project" value="UniProtKB-UniRule"/>
</dbReference>
<accession>A0A158R1H5</accession>
<reference evidence="16" key="1">
    <citation type="submission" date="2016-04" db="UniProtKB">
        <authorList>
            <consortium name="WormBaseParasite"/>
        </authorList>
    </citation>
    <scope>IDENTIFICATION</scope>
</reference>
<feature type="compositionally biased region" description="Basic and acidic residues" evidence="11">
    <location>
        <begin position="154"/>
        <end position="168"/>
    </location>
</feature>
<feature type="region of interest" description="Disordered" evidence="11">
    <location>
        <begin position="402"/>
        <end position="425"/>
    </location>
</feature>
<evidence type="ECO:0000256" key="2">
    <source>
        <dbReference type="ARBA" id="ARBA00004496"/>
    </source>
</evidence>
<dbReference type="GO" id="GO:0005634">
    <property type="term" value="C:nucleus"/>
    <property type="evidence" value="ECO:0007669"/>
    <property type="project" value="UniProtKB-SubCell"/>
</dbReference>
<dbReference type="EMBL" id="UYSL01021152">
    <property type="protein sequence ID" value="VDL77410.1"/>
    <property type="molecule type" value="Genomic_DNA"/>
</dbReference>
<comment type="similarity">
    <text evidence="3 10">Belongs to the CNOT2/3/5 family.</text>
</comment>
<evidence type="ECO:0000313" key="14">
    <source>
        <dbReference type="EMBL" id="VDL77410.1"/>
    </source>
</evidence>
<keyword evidence="15" id="KW-1185">Reference proteome</keyword>
<evidence type="ECO:0000313" key="15">
    <source>
        <dbReference type="Proteomes" id="UP000271162"/>
    </source>
</evidence>
<dbReference type="PANTHER" id="PTHR23326">
    <property type="entry name" value="CCR4 NOT-RELATED"/>
    <property type="match status" value="1"/>
</dbReference>
<proteinExistence type="inferred from homology"/>
<keyword evidence="5 10" id="KW-0678">Repressor</keyword>
<dbReference type="Pfam" id="PF04153">
    <property type="entry name" value="NOT2_3_5_C"/>
    <property type="match status" value="1"/>
</dbReference>
<protein>
    <submittedName>
        <fullName evidence="16">CCR4-NOT transcription complex subunit 3 (inferred by orthology to a human protein)</fullName>
    </submittedName>
</protein>
<dbReference type="GO" id="GO:0006355">
    <property type="term" value="P:regulation of DNA-templated transcription"/>
    <property type="evidence" value="ECO:0007669"/>
    <property type="project" value="InterPro"/>
</dbReference>
<evidence type="ECO:0000256" key="4">
    <source>
        <dbReference type="ARBA" id="ARBA00022490"/>
    </source>
</evidence>
<sequence>MAEKRKLLAEIDKCFKKIDEGVELFEETMMKMQEANSDNQREKYQDDLKKEIKKLQRLRDQVKGWQNCSEIKDKDKLTHYRKLIEQRMEQFKDIERENKTKPHSKQGLSAEEKLDPKEKEKVDTIEWLQSQIRELSDEADRTESQIESLTTADAGKRRGKKEDGKKGEKEVCMRMVNNESLESKRVMEVLKDPLEMYVEALDPDYEGDTEKLENLDPEDAYEELDLGALTAQIGGIQIGPLDDEKENGKVVVLVFASVLMSPFTGHDNGSTHDGSGGDDWVSRSGGSRHGSQDTPASPAPRRTVAATSVPVTPAKLAKLEVLRVLKDGSVEGGQLPSTTGVNQATPPPPPPGIPYNSVAAGRIAASSSAANSVVPTSPPGAGANASAALSADGSTASAMADVMEGGQRRSSESISGRRPADVTLDSTDDPLRVLRLSQQNHQPINTEPQRAHIPAWLGASPLGRIPTTNEMEMQLAALEASLSRTPLPMDSERPRTYLPKIPCPCASYYPQVSAQNVDSLEYYLRLSPETLFFIFYYMEGTRAQLLAAKALKKLSWRFHTKYLTWFQRHEEPKQITDDFEQGTYVYFDYEKWSQRKKESFTFEYRYLEDKDFE</sequence>
<keyword evidence="6" id="KW-0597">Phosphoprotein</keyword>
<feature type="domain" description="CCR4-Not complex component Not N-terminal" evidence="12">
    <location>
        <begin position="4"/>
        <end position="224"/>
    </location>
</feature>
<organism evidence="16">
    <name type="scientific">Nippostrongylus brasiliensis</name>
    <name type="common">Rat hookworm</name>
    <dbReference type="NCBI Taxonomy" id="27835"/>
    <lineage>
        <taxon>Eukaryota</taxon>
        <taxon>Metazoa</taxon>
        <taxon>Ecdysozoa</taxon>
        <taxon>Nematoda</taxon>
        <taxon>Chromadorea</taxon>
        <taxon>Rhabditida</taxon>
        <taxon>Rhabditina</taxon>
        <taxon>Rhabditomorpha</taxon>
        <taxon>Strongyloidea</taxon>
        <taxon>Heligmosomidae</taxon>
        <taxon>Nippostrongylus</taxon>
    </lineage>
</organism>
<keyword evidence="9 10" id="KW-0539">Nucleus</keyword>
<evidence type="ECO:0000256" key="9">
    <source>
        <dbReference type="ARBA" id="ARBA00023242"/>
    </source>
</evidence>
<evidence type="ECO:0000256" key="5">
    <source>
        <dbReference type="ARBA" id="ARBA00022491"/>
    </source>
</evidence>
<evidence type="ECO:0000259" key="12">
    <source>
        <dbReference type="Pfam" id="PF04065"/>
    </source>
</evidence>
<dbReference type="PIRSF" id="PIRSF005290">
    <property type="entry name" value="NOT_su_3_5"/>
    <property type="match status" value="1"/>
</dbReference>
<gene>
    <name evidence="14" type="ORF">NBR_LOCUS13821</name>
</gene>
<comment type="subcellular location">
    <subcellularLocation>
        <location evidence="2 10">Cytoplasm</location>
    </subcellularLocation>
    <subcellularLocation>
        <location evidence="1 10">Nucleus</location>
    </subcellularLocation>
</comment>
<feature type="domain" description="NOT2/NOT3/NOT5 C-terminal" evidence="13">
    <location>
        <begin position="482"/>
        <end position="607"/>
    </location>
</feature>
<dbReference type="GO" id="GO:0030015">
    <property type="term" value="C:CCR4-NOT core complex"/>
    <property type="evidence" value="ECO:0007669"/>
    <property type="project" value="UniProtKB-UniRule"/>
</dbReference>
<dbReference type="InterPro" id="IPR007207">
    <property type="entry name" value="Not_N"/>
</dbReference>
<dbReference type="AlphaFoldDB" id="A0A158R1H5"/>
<feature type="region of interest" description="Disordered" evidence="11">
    <location>
        <begin position="266"/>
        <end position="308"/>
    </location>
</feature>
<evidence type="ECO:0000256" key="11">
    <source>
        <dbReference type="SAM" id="MobiDB-lite"/>
    </source>
</evidence>
<dbReference type="WBParaSite" id="NBR_0001382001-mRNA-1">
    <property type="protein sequence ID" value="NBR_0001382001-mRNA-1"/>
    <property type="gene ID" value="NBR_0001382001"/>
</dbReference>
<dbReference type="InterPro" id="IPR040168">
    <property type="entry name" value="Not2/3/5"/>
</dbReference>
<evidence type="ECO:0000256" key="8">
    <source>
        <dbReference type="ARBA" id="ARBA00023163"/>
    </source>
</evidence>
<evidence type="ECO:0000256" key="6">
    <source>
        <dbReference type="ARBA" id="ARBA00022553"/>
    </source>
</evidence>